<proteinExistence type="predicted"/>
<dbReference type="Proteomes" id="UP000494256">
    <property type="component" value="Unassembled WGS sequence"/>
</dbReference>
<organism evidence="1 2">
    <name type="scientific">Arctia plantaginis</name>
    <name type="common">Wood tiger moth</name>
    <name type="synonym">Phalaena plantaginis</name>
    <dbReference type="NCBI Taxonomy" id="874455"/>
    <lineage>
        <taxon>Eukaryota</taxon>
        <taxon>Metazoa</taxon>
        <taxon>Ecdysozoa</taxon>
        <taxon>Arthropoda</taxon>
        <taxon>Hexapoda</taxon>
        <taxon>Insecta</taxon>
        <taxon>Pterygota</taxon>
        <taxon>Neoptera</taxon>
        <taxon>Endopterygota</taxon>
        <taxon>Lepidoptera</taxon>
        <taxon>Glossata</taxon>
        <taxon>Ditrysia</taxon>
        <taxon>Noctuoidea</taxon>
        <taxon>Erebidae</taxon>
        <taxon>Arctiinae</taxon>
        <taxon>Arctia</taxon>
    </lineage>
</organism>
<evidence type="ECO:0000313" key="1">
    <source>
        <dbReference type="EMBL" id="CAB3254095.1"/>
    </source>
</evidence>
<dbReference type="OrthoDB" id="7956040at2759"/>
<reference evidence="1 2" key="1">
    <citation type="submission" date="2020-04" db="EMBL/GenBank/DDBJ databases">
        <authorList>
            <person name="Wallbank WR R."/>
            <person name="Pardo Diaz C."/>
            <person name="Kozak K."/>
            <person name="Martin S."/>
            <person name="Jiggins C."/>
            <person name="Moest M."/>
            <person name="Warren A I."/>
            <person name="Byers J.R.P. K."/>
            <person name="Montejo-Kovacevich G."/>
            <person name="Yen C E."/>
        </authorList>
    </citation>
    <scope>NUCLEOTIDE SEQUENCE [LARGE SCALE GENOMIC DNA]</scope>
</reference>
<dbReference type="EMBL" id="CADEBD010000394">
    <property type="protein sequence ID" value="CAB3254095.1"/>
    <property type="molecule type" value="Genomic_DNA"/>
</dbReference>
<gene>
    <name evidence="1" type="ORF">APLA_LOCUS14556</name>
</gene>
<evidence type="ECO:0000313" key="2">
    <source>
        <dbReference type="Proteomes" id="UP000494256"/>
    </source>
</evidence>
<dbReference type="AlphaFoldDB" id="A0A8S1B6G6"/>
<protein>
    <submittedName>
        <fullName evidence="1">Uncharacterized protein</fullName>
    </submittedName>
</protein>
<accession>A0A8S1B6G6</accession>
<comment type="caution">
    <text evidence="1">The sequence shown here is derived from an EMBL/GenBank/DDBJ whole genome shotgun (WGS) entry which is preliminary data.</text>
</comment>
<name>A0A8S1B6G6_ARCPL</name>
<sequence length="145" mass="16509">MQVVSDNDTLDQIVISHDNDLSHNNIWPPKRTEIENPLDPISQPENLHSPNVNDFVPTVSDLENQTEIVEEGSDVWQEASEVGGEELMAEENVVDRHCEVVSPHVLRPEQNIEHPEPSHQPVPPTLTCLEPYNLRPRNKNINYKV</sequence>